<name>A0ABQ3X8L9_9ACTN</name>
<dbReference type="Pfam" id="PF14081">
    <property type="entry name" value="DUF4262"/>
    <property type="match status" value="1"/>
</dbReference>
<dbReference type="Proteomes" id="UP000612282">
    <property type="component" value="Unassembled WGS sequence"/>
</dbReference>
<evidence type="ECO:0008006" key="3">
    <source>
        <dbReference type="Google" id="ProtNLM"/>
    </source>
</evidence>
<dbReference type="EMBL" id="BOMG01000042">
    <property type="protein sequence ID" value="GID54851.1"/>
    <property type="molecule type" value="Genomic_DNA"/>
</dbReference>
<evidence type="ECO:0000313" key="1">
    <source>
        <dbReference type="EMBL" id="GID54851.1"/>
    </source>
</evidence>
<gene>
    <name evidence="1" type="ORF">Aco03nite_032550</name>
</gene>
<evidence type="ECO:0000313" key="2">
    <source>
        <dbReference type="Proteomes" id="UP000612282"/>
    </source>
</evidence>
<keyword evidence="2" id="KW-1185">Reference proteome</keyword>
<dbReference type="InterPro" id="IPR025358">
    <property type="entry name" value="DUF4262"/>
</dbReference>
<reference evidence="1 2" key="1">
    <citation type="submission" date="2021-01" db="EMBL/GenBank/DDBJ databases">
        <title>Whole genome shotgun sequence of Actinoplanes couchii NBRC 106145.</title>
        <authorList>
            <person name="Komaki H."/>
            <person name="Tamura T."/>
        </authorList>
    </citation>
    <scope>NUCLEOTIDE SEQUENCE [LARGE SCALE GENOMIC DNA]</scope>
    <source>
        <strain evidence="1 2">NBRC 106145</strain>
    </source>
</reference>
<sequence length="237" mass="26485">MLRIPGTVEFAYTLGLWHSFRLPELVMFGLDGGHMQDLLNTGVAHLREHGRPEPETPFAGVLDGFETQLRPVDESWRDALFGTAHQFYRGWPVPVWQLVWPDAHGLWPWHDGATVSSRTRQAFAWLPVADHPVGGWQLVGHFADGFPLPAEPDSWALTTRSVLDGTREATTVLFDEGAFDVLDDRGHDADDLCLTYLGLLVQRLPTLPRLADLAGNTVSVQQREASAAAWKRADRYP</sequence>
<protein>
    <recommendedName>
        <fullName evidence="3">DUF4262 domain-containing protein</fullName>
    </recommendedName>
</protein>
<accession>A0ABQ3X8L9</accession>
<organism evidence="1 2">
    <name type="scientific">Actinoplanes couchii</name>
    <dbReference type="NCBI Taxonomy" id="403638"/>
    <lineage>
        <taxon>Bacteria</taxon>
        <taxon>Bacillati</taxon>
        <taxon>Actinomycetota</taxon>
        <taxon>Actinomycetes</taxon>
        <taxon>Micromonosporales</taxon>
        <taxon>Micromonosporaceae</taxon>
        <taxon>Actinoplanes</taxon>
    </lineage>
</organism>
<proteinExistence type="predicted"/>
<comment type="caution">
    <text evidence="1">The sequence shown here is derived from an EMBL/GenBank/DDBJ whole genome shotgun (WGS) entry which is preliminary data.</text>
</comment>